<feature type="transmembrane region" description="Helical" evidence="5">
    <location>
        <begin position="69"/>
        <end position="92"/>
    </location>
</feature>
<evidence type="ECO:0000313" key="7">
    <source>
        <dbReference type="EMBL" id="TJZ81439.1"/>
    </source>
</evidence>
<keyword evidence="8" id="KW-1185">Reference proteome</keyword>
<protein>
    <submittedName>
        <fullName evidence="7">MFS transporter</fullName>
    </submittedName>
</protein>
<dbReference type="InterPro" id="IPR020846">
    <property type="entry name" value="MFS_dom"/>
</dbReference>
<feature type="transmembrane region" description="Helical" evidence="5">
    <location>
        <begin position="128"/>
        <end position="146"/>
    </location>
</feature>
<comment type="caution">
    <text evidence="7">The sequence shown here is derived from an EMBL/GenBank/DDBJ whole genome shotgun (WGS) entry which is preliminary data.</text>
</comment>
<dbReference type="Proteomes" id="UP000305109">
    <property type="component" value="Unassembled WGS sequence"/>
</dbReference>
<reference evidence="7 8" key="1">
    <citation type="submission" date="2019-04" db="EMBL/GenBank/DDBJ databases">
        <title>Rhodococcus oryzae sp. nov., a novel actinomycete isolated from rhizosphere soil of rice (Oryza sativa L.).</title>
        <authorList>
            <person name="Li C."/>
        </authorList>
    </citation>
    <scope>NUCLEOTIDE SEQUENCE [LARGE SCALE GENOMIC DNA]</scope>
    <source>
        <strain evidence="7 8">NEAU-CX67</strain>
    </source>
</reference>
<name>A0ABY2RT66_9NOCA</name>
<evidence type="ECO:0000259" key="6">
    <source>
        <dbReference type="PROSITE" id="PS50850"/>
    </source>
</evidence>
<dbReference type="PANTHER" id="PTHR23523">
    <property type="match status" value="1"/>
</dbReference>
<proteinExistence type="predicted"/>
<dbReference type="PANTHER" id="PTHR23523:SF2">
    <property type="entry name" value="2-NITROIMIDAZOLE TRANSPORTER"/>
    <property type="match status" value="1"/>
</dbReference>
<evidence type="ECO:0000256" key="3">
    <source>
        <dbReference type="ARBA" id="ARBA00022989"/>
    </source>
</evidence>
<dbReference type="EMBL" id="SUMD01000001">
    <property type="protein sequence ID" value="TJZ81439.1"/>
    <property type="molecule type" value="Genomic_DNA"/>
</dbReference>
<feature type="transmembrane region" description="Helical" evidence="5">
    <location>
        <begin position="193"/>
        <end position="212"/>
    </location>
</feature>
<dbReference type="PROSITE" id="PS50850">
    <property type="entry name" value="MFS"/>
    <property type="match status" value="1"/>
</dbReference>
<feature type="transmembrane region" description="Helical" evidence="5">
    <location>
        <begin position="394"/>
        <end position="416"/>
    </location>
</feature>
<dbReference type="SUPFAM" id="SSF103473">
    <property type="entry name" value="MFS general substrate transporter"/>
    <property type="match status" value="1"/>
</dbReference>
<evidence type="ECO:0000256" key="5">
    <source>
        <dbReference type="SAM" id="Phobius"/>
    </source>
</evidence>
<organism evidence="7 8">
    <name type="scientific">Rhodococcus oryzae</name>
    <dbReference type="NCBI Taxonomy" id="2571143"/>
    <lineage>
        <taxon>Bacteria</taxon>
        <taxon>Bacillati</taxon>
        <taxon>Actinomycetota</taxon>
        <taxon>Actinomycetes</taxon>
        <taxon>Mycobacteriales</taxon>
        <taxon>Nocardiaceae</taxon>
        <taxon>Rhodococcus</taxon>
    </lineage>
</organism>
<gene>
    <name evidence="7" type="ORF">FCG67_02100</name>
</gene>
<feature type="transmembrane region" description="Helical" evidence="5">
    <location>
        <begin position="104"/>
        <end position="122"/>
    </location>
</feature>
<dbReference type="InterPro" id="IPR036259">
    <property type="entry name" value="MFS_trans_sf"/>
</dbReference>
<feature type="transmembrane region" description="Helical" evidence="5">
    <location>
        <begin position="158"/>
        <end position="181"/>
    </location>
</feature>
<evidence type="ECO:0000313" key="8">
    <source>
        <dbReference type="Proteomes" id="UP000305109"/>
    </source>
</evidence>
<comment type="subcellular location">
    <subcellularLocation>
        <location evidence="1">Cell membrane</location>
        <topology evidence="1">Multi-pass membrane protein</topology>
    </subcellularLocation>
</comment>
<dbReference type="InterPro" id="IPR011701">
    <property type="entry name" value="MFS"/>
</dbReference>
<dbReference type="InterPro" id="IPR052524">
    <property type="entry name" value="MFS_Cyanate_Porter"/>
</dbReference>
<evidence type="ECO:0000256" key="4">
    <source>
        <dbReference type="ARBA" id="ARBA00023136"/>
    </source>
</evidence>
<dbReference type="Pfam" id="PF07690">
    <property type="entry name" value="MFS_1"/>
    <property type="match status" value="1"/>
</dbReference>
<feature type="transmembrane region" description="Helical" evidence="5">
    <location>
        <begin position="364"/>
        <end position="388"/>
    </location>
</feature>
<accession>A0ABY2RT66</accession>
<keyword evidence="4 5" id="KW-0472">Membrane</keyword>
<keyword evidence="2 5" id="KW-0812">Transmembrane</keyword>
<evidence type="ECO:0000256" key="1">
    <source>
        <dbReference type="ARBA" id="ARBA00004651"/>
    </source>
</evidence>
<sequence length="426" mass="44839">MILRSFVEGTRCAVSVQATERHRHPIDRRALVTGRLMVLVAIVLSALTLRTAVTSLTPLLDEISKDVGFGSTIVGVFGMLPTAMFAVFGLLTPRLALTFGLERVALGAMLMTGIGIATRSMVSDTAALLALSALALGGMGIGNVVIPPLVKRYFSDRVAMMSTIYITCVQVGTFLPALVAVPVADAYGWRVSLGLWSLLAFAAALPWVGIVISRRGRDRVDTSAEPHAEHGERGRAWRSPVAWGMAGMFGMTSLITYSMFTWVPKILTEAGASAAFGGAMVALFSAVGFIAAIGAPTLCARIANPYPVVVACAVFYLAGFAGLLFAPMAAPVLWILLVGLGPSTFPMSLTLINLRTRTAAGSAALSGFTQGLGYAVACIGPLLFGILHDQTGGWTWPFALLLGAVAVILVAGYVACKPRFLEDSWL</sequence>
<feature type="domain" description="Major facilitator superfamily (MFS) profile" evidence="6">
    <location>
        <begin position="38"/>
        <end position="421"/>
    </location>
</feature>
<feature type="transmembrane region" description="Helical" evidence="5">
    <location>
        <begin position="272"/>
        <end position="294"/>
    </location>
</feature>
<evidence type="ECO:0000256" key="2">
    <source>
        <dbReference type="ARBA" id="ARBA00022692"/>
    </source>
</evidence>
<feature type="transmembrane region" description="Helical" evidence="5">
    <location>
        <begin position="306"/>
        <end position="326"/>
    </location>
</feature>
<feature type="transmembrane region" description="Helical" evidence="5">
    <location>
        <begin position="332"/>
        <end position="352"/>
    </location>
</feature>
<dbReference type="Gene3D" id="1.20.1250.20">
    <property type="entry name" value="MFS general substrate transporter like domains"/>
    <property type="match status" value="1"/>
</dbReference>
<feature type="transmembrane region" description="Helical" evidence="5">
    <location>
        <begin position="241"/>
        <end position="260"/>
    </location>
</feature>
<dbReference type="CDD" id="cd17339">
    <property type="entry name" value="MFS_NIMT_CynX_like"/>
    <property type="match status" value="1"/>
</dbReference>
<keyword evidence="3 5" id="KW-1133">Transmembrane helix</keyword>
<feature type="transmembrane region" description="Helical" evidence="5">
    <location>
        <begin position="30"/>
        <end position="49"/>
    </location>
</feature>